<keyword evidence="8" id="KW-1185">Reference proteome</keyword>
<feature type="transmembrane region" description="Helical" evidence="6">
    <location>
        <begin position="107"/>
        <end position="126"/>
    </location>
</feature>
<feature type="transmembrane region" description="Helical" evidence="6">
    <location>
        <begin position="48"/>
        <end position="71"/>
    </location>
</feature>
<evidence type="ECO:0000256" key="6">
    <source>
        <dbReference type="SAM" id="Phobius"/>
    </source>
</evidence>
<accession>A0A1L9X1S4</accession>
<sequence length="243" mass="27455">MDGFEHSEVPAEYEALKWLDSLFIAGMGFGWLAYYLNVAYTSFRDQTYSMTIAGITINFAWEIVYCLVYPAKGMVERVAFFLGLLLDITVIYAAIRNGSNEWRHSPLVMKNLALAFAGMALFWLSGHLALAAQLGPGLAYSWGAVVCQMFISVGDVFLLLTRASTRGASYTKWLSRFLGSISTIGFAYIRWAYWPGAFAWLNCPLILWAVAVFFLSELVYGFCFFLIKQQEEASQLDDKHKRK</sequence>
<keyword evidence="5 6" id="KW-0472">Membrane</keyword>
<organism evidence="7 8">
    <name type="scientific">Aspergillus aculeatus (strain ATCC 16872 / CBS 172.66 / WB 5094)</name>
    <dbReference type="NCBI Taxonomy" id="690307"/>
    <lineage>
        <taxon>Eukaryota</taxon>
        <taxon>Fungi</taxon>
        <taxon>Dikarya</taxon>
        <taxon>Ascomycota</taxon>
        <taxon>Pezizomycotina</taxon>
        <taxon>Eurotiomycetes</taxon>
        <taxon>Eurotiomycetidae</taxon>
        <taxon>Eurotiales</taxon>
        <taxon>Aspergillaceae</taxon>
        <taxon>Aspergillus</taxon>
        <taxon>Aspergillus subgen. Circumdati</taxon>
    </lineage>
</organism>
<dbReference type="STRING" id="690307.A0A1L9X1S4"/>
<dbReference type="OrthoDB" id="5294024at2759"/>
<feature type="transmembrane region" description="Helical" evidence="6">
    <location>
        <begin position="205"/>
        <end position="227"/>
    </location>
</feature>
<name>A0A1L9X1S4_ASPA1</name>
<dbReference type="GeneID" id="30974726"/>
<dbReference type="AlphaFoldDB" id="A0A1L9X1S4"/>
<dbReference type="PANTHER" id="PTHR42038:SF2">
    <property type="entry name" value="TERPENE CYCLASE AUSL"/>
    <property type="match status" value="1"/>
</dbReference>
<feature type="transmembrane region" description="Helical" evidence="6">
    <location>
        <begin position="15"/>
        <end position="36"/>
    </location>
</feature>
<evidence type="ECO:0000256" key="1">
    <source>
        <dbReference type="ARBA" id="ARBA00004141"/>
    </source>
</evidence>
<evidence type="ECO:0000256" key="4">
    <source>
        <dbReference type="ARBA" id="ARBA00022989"/>
    </source>
</evidence>
<evidence type="ECO:0000313" key="8">
    <source>
        <dbReference type="Proteomes" id="UP000184546"/>
    </source>
</evidence>
<reference evidence="8" key="1">
    <citation type="journal article" date="2017" name="Genome Biol.">
        <title>Comparative genomics reveals high biological diversity and specific adaptations in the industrially and medically important fungal genus Aspergillus.</title>
        <authorList>
            <person name="de Vries R.P."/>
            <person name="Riley R."/>
            <person name="Wiebenga A."/>
            <person name="Aguilar-Osorio G."/>
            <person name="Amillis S."/>
            <person name="Uchima C.A."/>
            <person name="Anderluh G."/>
            <person name="Asadollahi M."/>
            <person name="Askin M."/>
            <person name="Barry K."/>
            <person name="Battaglia E."/>
            <person name="Bayram O."/>
            <person name="Benocci T."/>
            <person name="Braus-Stromeyer S.A."/>
            <person name="Caldana C."/>
            <person name="Canovas D."/>
            <person name="Cerqueira G.C."/>
            <person name="Chen F."/>
            <person name="Chen W."/>
            <person name="Choi C."/>
            <person name="Clum A."/>
            <person name="Dos Santos R.A."/>
            <person name="Damasio A.R."/>
            <person name="Diallinas G."/>
            <person name="Emri T."/>
            <person name="Fekete E."/>
            <person name="Flipphi M."/>
            <person name="Freyberg S."/>
            <person name="Gallo A."/>
            <person name="Gournas C."/>
            <person name="Habgood R."/>
            <person name="Hainaut M."/>
            <person name="Harispe M.L."/>
            <person name="Henrissat B."/>
            <person name="Hilden K.S."/>
            <person name="Hope R."/>
            <person name="Hossain A."/>
            <person name="Karabika E."/>
            <person name="Karaffa L."/>
            <person name="Karanyi Z."/>
            <person name="Krasevec N."/>
            <person name="Kuo A."/>
            <person name="Kusch H."/>
            <person name="LaButti K."/>
            <person name="Lagendijk E.L."/>
            <person name="Lapidus A."/>
            <person name="Levasseur A."/>
            <person name="Lindquist E."/>
            <person name="Lipzen A."/>
            <person name="Logrieco A.F."/>
            <person name="MacCabe A."/>
            <person name="Maekelae M.R."/>
            <person name="Malavazi I."/>
            <person name="Melin P."/>
            <person name="Meyer V."/>
            <person name="Mielnichuk N."/>
            <person name="Miskei M."/>
            <person name="Molnar A.P."/>
            <person name="Mule G."/>
            <person name="Ngan C.Y."/>
            <person name="Orejas M."/>
            <person name="Orosz E."/>
            <person name="Ouedraogo J.P."/>
            <person name="Overkamp K.M."/>
            <person name="Park H.-S."/>
            <person name="Perrone G."/>
            <person name="Piumi F."/>
            <person name="Punt P.J."/>
            <person name="Ram A.F."/>
            <person name="Ramon A."/>
            <person name="Rauscher S."/>
            <person name="Record E."/>
            <person name="Riano-Pachon D.M."/>
            <person name="Robert V."/>
            <person name="Roehrig J."/>
            <person name="Ruller R."/>
            <person name="Salamov A."/>
            <person name="Salih N.S."/>
            <person name="Samson R.A."/>
            <person name="Sandor E."/>
            <person name="Sanguinetti M."/>
            <person name="Schuetze T."/>
            <person name="Sepcic K."/>
            <person name="Shelest E."/>
            <person name="Sherlock G."/>
            <person name="Sophianopoulou V."/>
            <person name="Squina F.M."/>
            <person name="Sun H."/>
            <person name="Susca A."/>
            <person name="Todd R.B."/>
            <person name="Tsang A."/>
            <person name="Unkles S.E."/>
            <person name="van de Wiele N."/>
            <person name="van Rossen-Uffink D."/>
            <person name="Oliveira J.V."/>
            <person name="Vesth T.C."/>
            <person name="Visser J."/>
            <person name="Yu J.-H."/>
            <person name="Zhou M."/>
            <person name="Andersen M.R."/>
            <person name="Archer D.B."/>
            <person name="Baker S.E."/>
            <person name="Benoit I."/>
            <person name="Brakhage A.A."/>
            <person name="Braus G.H."/>
            <person name="Fischer R."/>
            <person name="Frisvad J.C."/>
            <person name="Goldman G.H."/>
            <person name="Houbraken J."/>
            <person name="Oakley B."/>
            <person name="Pocsi I."/>
            <person name="Scazzocchio C."/>
            <person name="Seiboth B."/>
            <person name="vanKuyk P.A."/>
            <person name="Wortman J."/>
            <person name="Dyer P.S."/>
            <person name="Grigoriev I.V."/>
        </authorList>
    </citation>
    <scope>NUCLEOTIDE SEQUENCE [LARGE SCALE GENOMIC DNA]</scope>
    <source>
        <strain evidence="8">ATCC 16872 / CBS 172.66 / WB 5094</strain>
    </source>
</reference>
<gene>
    <name evidence="7" type="ORF">ASPACDRAFT_41215</name>
</gene>
<comment type="subcellular location">
    <subcellularLocation>
        <location evidence="1">Membrane</location>
        <topology evidence="1">Multi-pass membrane protein</topology>
    </subcellularLocation>
</comment>
<dbReference type="GO" id="GO:0016829">
    <property type="term" value="F:lyase activity"/>
    <property type="evidence" value="ECO:0007669"/>
    <property type="project" value="InterPro"/>
</dbReference>
<comment type="similarity">
    <text evidence="2">Belongs to the paxB family.</text>
</comment>
<protein>
    <submittedName>
        <fullName evidence="7">Uncharacterized protein</fullName>
    </submittedName>
</protein>
<dbReference type="EMBL" id="KV878973">
    <property type="protein sequence ID" value="OJK02391.1"/>
    <property type="molecule type" value="Genomic_DNA"/>
</dbReference>
<evidence type="ECO:0000256" key="5">
    <source>
        <dbReference type="ARBA" id="ARBA00023136"/>
    </source>
</evidence>
<dbReference type="GO" id="GO:0016020">
    <property type="term" value="C:membrane"/>
    <property type="evidence" value="ECO:0007669"/>
    <property type="project" value="UniProtKB-SubCell"/>
</dbReference>
<dbReference type="Pfam" id="PF25129">
    <property type="entry name" value="Pyr4-TMTC"/>
    <property type="match status" value="1"/>
</dbReference>
<dbReference type="OMA" id="APYWHAK"/>
<dbReference type="Proteomes" id="UP000184546">
    <property type="component" value="Unassembled WGS sequence"/>
</dbReference>
<dbReference type="RefSeq" id="XP_020058730.1">
    <property type="nucleotide sequence ID" value="XM_020200912.1"/>
</dbReference>
<dbReference type="InterPro" id="IPR039020">
    <property type="entry name" value="PaxB-like"/>
</dbReference>
<dbReference type="PANTHER" id="PTHR42038">
    <property type="match status" value="1"/>
</dbReference>
<feature type="transmembrane region" description="Helical" evidence="6">
    <location>
        <begin position="77"/>
        <end position="95"/>
    </location>
</feature>
<keyword evidence="3 6" id="KW-0812">Transmembrane</keyword>
<dbReference type="VEuPathDB" id="FungiDB:ASPACDRAFT_41215"/>
<proteinExistence type="inferred from homology"/>
<evidence type="ECO:0000256" key="3">
    <source>
        <dbReference type="ARBA" id="ARBA00022692"/>
    </source>
</evidence>
<evidence type="ECO:0000256" key="2">
    <source>
        <dbReference type="ARBA" id="ARBA00006757"/>
    </source>
</evidence>
<keyword evidence="4 6" id="KW-1133">Transmembrane helix</keyword>
<evidence type="ECO:0000313" key="7">
    <source>
        <dbReference type="EMBL" id="OJK02391.1"/>
    </source>
</evidence>
<feature type="transmembrane region" description="Helical" evidence="6">
    <location>
        <begin position="138"/>
        <end position="161"/>
    </location>
</feature>
<feature type="transmembrane region" description="Helical" evidence="6">
    <location>
        <begin position="173"/>
        <end position="193"/>
    </location>
</feature>